<keyword evidence="2" id="KW-1003">Cell membrane</keyword>
<protein>
    <submittedName>
        <fullName evidence="10">Uncharacterized protein</fullName>
    </submittedName>
</protein>
<dbReference type="Proteomes" id="UP000708208">
    <property type="component" value="Unassembled WGS sequence"/>
</dbReference>
<evidence type="ECO:0000313" key="10">
    <source>
        <dbReference type="EMBL" id="CAG7664619.1"/>
    </source>
</evidence>
<dbReference type="OrthoDB" id="6419232at2759"/>
<dbReference type="GO" id="GO:0005886">
    <property type="term" value="C:plasma membrane"/>
    <property type="evidence" value="ECO:0007669"/>
    <property type="project" value="UniProtKB-SubCell"/>
</dbReference>
<evidence type="ECO:0000313" key="11">
    <source>
        <dbReference type="Proteomes" id="UP000708208"/>
    </source>
</evidence>
<evidence type="ECO:0000256" key="2">
    <source>
        <dbReference type="ARBA" id="ARBA00022475"/>
    </source>
</evidence>
<evidence type="ECO:0000256" key="6">
    <source>
        <dbReference type="ARBA" id="ARBA00023170"/>
    </source>
</evidence>
<dbReference type="PANTHER" id="PTHR42643">
    <property type="entry name" value="IONOTROPIC RECEPTOR 20A-RELATED"/>
    <property type="match status" value="1"/>
</dbReference>
<reference evidence="10" key="1">
    <citation type="submission" date="2021-06" db="EMBL/GenBank/DDBJ databases">
        <authorList>
            <person name="Hodson N. C."/>
            <person name="Mongue J. A."/>
            <person name="Jaron S. K."/>
        </authorList>
    </citation>
    <scope>NUCLEOTIDE SEQUENCE</scope>
</reference>
<keyword evidence="4 8" id="KW-1133">Transmembrane helix</keyword>
<feature type="transmembrane region" description="Helical" evidence="8">
    <location>
        <begin position="413"/>
        <end position="429"/>
    </location>
</feature>
<dbReference type="EMBL" id="CAJVCH010008758">
    <property type="protein sequence ID" value="CAG7664619.1"/>
    <property type="molecule type" value="Genomic_DNA"/>
</dbReference>
<sequence>MKLIVSFSILLIQFYAFVNTTNIKIHQNMDHNAISTNDLHLILNTLRSTQSSQFCPFRLFEFYDINSKTGSTHWNIHSQSETYTTQSVATNIVASNVSQDRLVNSSIPALKLLLRKYQNHCDTIIITFSQHVPLALDILSIGRTNVDQYIFVSSKAKLVQDLFKALPPKRIKYALGVILSPNQATQEVAYFPKSVTKNRVTLNGDTLKITAVHIPPLVNMKNNQLVGGMMYNLFSAASKNFNFTFDAYPGLEGTGRVLSNGTWVGMVGDLLYHRFDLSTTMRVTPTRYGLIDIAAFLWNDDLIFITSLPQRRVPWAAIFQPFSLVLWIFILVALGAITFALCFSLIVMTRVNIEHKLKVAIIINTPHTLKRTIFVDVVSLIKEHAIEYAYSSIFMTISICLDQGTRIQKGTKILVMTWLLSMLVIGTCYKDKLFASLTFPESEGVPRTVEELHARTDYRVIFHYWKSSHFTQFNNSERQIHRDLVKRFILEPSIAKCVLKAVFEPKTVCVGARSLVQVTLASNATLISAFEPASFSGNIFLNDPLYISVGLQRRSTYFDDISKITSMFRDGGFMDYWSQEEFMTYKAKGKSWVNSDRTGYAYQKLQQLIIDYGTITKPLQIRDFYAIFGIHLIGCFSAAIFFVLEIYLVKALKARRKFRSLNVNPFLQKM</sequence>
<evidence type="ECO:0000256" key="3">
    <source>
        <dbReference type="ARBA" id="ARBA00022692"/>
    </source>
</evidence>
<comment type="caution">
    <text evidence="10">The sequence shown here is derived from an EMBL/GenBank/DDBJ whole genome shotgun (WGS) entry which is preliminary data.</text>
</comment>
<keyword evidence="6" id="KW-0675">Receptor</keyword>
<keyword evidence="11" id="KW-1185">Reference proteome</keyword>
<comment type="subcellular location">
    <subcellularLocation>
        <location evidence="1">Cell membrane</location>
        <topology evidence="1">Multi-pass membrane protein</topology>
    </subcellularLocation>
</comment>
<gene>
    <name evidence="10" type="ORF">AFUS01_LOCUS1571</name>
</gene>
<evidence type="ECO:0000256" key="5">
    <source>
        <dbReference type="ARBA" id="ARBA00023136"/>
    </source>
</evidence>
<evidence type="ECO:0000256" key="7">
    <source>
        <dbReference type="ARBA" id="ARBA00023180"/>
    </source>
</evidence>
<feature type="transmembrane region" description="Helical" evidence="8">
    <location>
        <begin position="624"/>
        <end position="649"/>
    </location>
</feature>
<proteinExistence type="predicted"/>
<keyword evidence="5 8" id="KW-0472">Membrane</keyword>
<feature type="transmembrane region" description="Helical" evidence="8">
    <location>
        <begin position="324"/>
        <end position="348"/>
    </location>
</feature>
<dbReference type="InterPro" id="IPR052192">
    <property type="entry name" value="Insect_Ionotropic_Sensory_Rcpt"/>
</dbReference>
<name>A0A8J2J3U4_9HEXA</name>
<evidence type="ECO:0000256" key="8">
    <source>
        <dbReference type="SAM" id="Phobius"/>
    </source>
</evidence>
<accession>A0A8J2J3U4</accession>
<organism evidence="10 11">
    <name type="scientific">Allacma fusca</name>
    <dbReference type="NCBI Taxonomy" id="39272"/>
    <lineage>
        <taxon>Eukaryota</taxon>
        <taxon>Metazoa</taxon>
        <taxon>Ecdysozoa</taxon>
        <taxon>Arthropoda</taxon>
        <taxon>Hexapoda</taxon>
        <taxon>Collembola</taxon>
        <taxon>Symphypleona</taxon>
        <taxon>Sminthuridae</taxon>
        <taxon>Allacma</taxon>
    </lineage>
</organism>
<dbReference type="PANTHER" id="PTHR42643:SF24">
    <property type="entry name" value="IONOTROPIC RECEPTOR 60A"/>
    <property type="match status" value="1"/>
</dbReference>
<evidence type="ECO:0000256" key="9">
    <source>
        <dbReference type="SAM" id="SignalP"/>
    </source>
</evidence>
<keyword evidence="9" id="KW-0732">Signal</keyword>
<keyword evidence="3 8" id="KW-0812">Transmembrane</keyword>
<feature type="chain" id="PRO_5035184092" evidence="9">
    <location>
        <begin position="21"/>
        <end position="670"/>
    </location>
</feature>
<evidence type="ECO:0000256" key="4">
    <source>
        <dbReference type="ARBA" id="ARBA00022989"/>
    </source>
</evidence>
<feature type="signal peptide" evidence="9">
    <location>
        <begin position="1"/>
        <end position="20"/>
    </location>
</feature>
<evidence type="ECO:0000256" key="1">
    <source>
        <dbReference type="ARBA" id="ARBA00004651"/>
    </source>
</evidence>
<keyword evidence="7" id="KW-0325">Glycoprotein</keyword>
<dbReference type="AlphaFoldDB" id="A0A8J2J3U4"/>